<organism evidence="4 5">
    <name type="scientific">Sinomicrobium pectinilyticum</name>
    <dbReference type="NCBI Taxonomy" id="1084421"/>
    <lineage>
        <taxon>Bacteria</taxon>
        <taxon>Pseudomonadati</taxon>
        <taxon>Bacteroidota</taxon>
        <taxon>Flavobacteriia</taxon>
        <taxon>Flavobacteriales</taxon>
        <taxon>Flavobacteriaceae</taxon>
        <taxon>Sinomicrobium</taxon>
    </lineage>
</organism>
<name>A0A3N0ELR8_SINP1</name>
<dbReference type="Pfam" id="PF08239">
    <property type="entry name" value="SH3_3"/>
    <property type="match status" value="1"/>
</dbReference>
<feature type="transmembrane region" description="Helical" evidence="2">
    <location>
        <begin position="133"/>
        <end position="154"/>
    </location>
</feature>
<protein>
    <submittedName>
        <fullName evidence="4">Tetratricopeptide repeat protein</fullName>
    </submittedName>
</protein>
<proteinExistence type="predicted"/>
<keyword evidence="2" id="KW-0472">Membrane</keyword>
<dbReference type="SMART" id="SM00028">
    <property type="entry name" value="TPR"/>
    <property type="match status" value="2"/>
</dbReference>
<dbReference type="InterPro" id="IPR019734">
    <property type="entry name" value="TPR_rpt"/>
</dbReference>
<feature type="transmembrane region" description="Helical" evidence="2">
    <location>
        <begin position="161"/>
        <end position="182"/>
    </location>
</feature>
<dbReference type="InterPro" id="IPR003646">
    <property type="entry name" value="SH3-like_bac-type"/>
</dbReference>
<gene>
    <name evidence="4" type="ORF">ED312_07955</name>
</gene>
<dbReference type="RefSeq" id="WP_123215473.1">
    <property type="nucleotide sequence ID" value="NZ_RJTM01000057.1"/>
</dbReference>
<evidence type="ECO:0000256" key="2">
    <source>
        <dbReference type="SAM" id="Phobius"/>
    </source>
</evidence>
<evidence type="ECO:0000313" key="4">
    <source>
        <dbReference type="EMBL" id="RNL88712.1"/>
    </source>
</evidence>
<dbReference type="Pfam" id="PF00515">
    <property type="entry name" value="TPR_1"/>
    <property type="match status" value="1"/>
</dbReference>
<evidence type="ECO:0000259" key="3">
    <source>
        <dbReference type="SMART" id="SM00287"/>
    </source>
</evidence>
<dbReference type="AlphaFoldDB" id="A0A3N0ELR8"/>
<keyword evidence="5" id="KW-1185">Reference proteome</keyword>
<evidence type="ECO:0000256" key="1">
    <source>
        <dbReference type="PROSITE-ProRule" id="PRU00339"/>
    </source>
</evidence>
<dbReference type="SMART" id="SM00287">
    <property type="entry name" value="SH3b"/>
    <property type="match status" value="1"/>
</dbReference>
<keyword evidence="2" id="KW-0812">Transmembrane</keyword>
<dbReference type="SUPFAM" id="SSF48452">
    <property type="entry name" value="TPR-like"/>
    <property type="match status" value="1"/>
</dbReference>
<dbReference type="Gene3D" id="1.25.40.10">
    <property type="entry name" value="Tetratricopeptide repeat domain"/>
    <property type="match status" value="1"/>
</dbReference>
<dbReference type="PROSITE" id="PS50293">
    <property type="entry name" value="TPR_REGION"/>
    <property type="match status" value="1"/>
</dbReference>
<accession>A0A3N0ELR8</accession>
<dbReference type="InterPro" id="IPR011990">
    <property type="entry name" value="TPR-like_helical_dom_sf"/>
</dbReference>
<feature type="repeat" description="TPR" evidence="1">
    <location>
        <begin position="58"/>
        <end position="91"/>
    </location>
</feature>
<dbReference type="OrthoDB" id="9776208at2"/>
<comment type="caution">
    <text evidence="4">The sequence shown here is derived from an EMBL/GenBank/DDBJ whole genome shotgun (WGS) entry which is preliminary data.</text>
</comment>
<dbReference type="EMBL" id="RJTM01000057">
    <property type="protein sequence ID" value="RNL88712.1"/>
    <property type="molecule type" value="Genomic_DNA"/>
</dbReference>
<keyword evidence="1" id="KW-0802">TPR repeat</keyword>
<dbReference type="Proteomes" id="UP000267469">
    <property type="component" value="Unassembled WGS sequence"/>
</dbReference>
<reference evidence="4 5" key="1">
    <citation type="submission" date="2018-10" db="EMBL/GenBank/DDBJ databases">
        <title>Sinomicrobium pectinilyticum sp. nov., a pectinase-producing bacterium isolated from alkaline and saline soil, and emended description of the genus Sinomicrobium.</title>
        <authorList>
            <person name="Cheng B."/>
            <person name="Li C."/>
            <person name="Lai Q."/>
            <person name="Du M."/>
            <person name="Shao Z."/>
            <person name="Xu P."/>
            <person name="Yang C."/>
        </authorList>
    </citation>
    <scope>NUCLEOTIDE SEQUENCE [LARGE SCALE GENOMIC DNA]</scope>
    <source>
        <strain evidence="4 5">5DNS001</strain>
    </source>
</reference>
<keyword evidence="2" id="KW-1133">Transmembrane helix</keyword>
<dbReference type="PROSITE" id="PS50005">
    <property type="entry name" value="TPR"/>
    <property type="match status" value="1"/>
</dbReference>
<sequence length="253" mass="28733">MRIATIVIVLLFHFTGFSQESPSAETLFDNATSLYNDGKYEEASKNYLAILDRGLHSAAVYYNLGNSYYKLNRIPESIYYYEKALQLSPDDQDVKNNLAFARNMTIDAIEPLPQTGLSRFWNNLTGNFHYNTWAGIAIALAFLTAIFFLCYYYLSSSVKKRIFFVASIAAVACLTGSVYIAYFQFHKSTNTNFAIVFAKESQVKSEPNSRSEQAFLLHSGTKVQILETLDDWKHIKLADGKTGWLPREDVKEL</sequence>
<feature type="domain" description="SH3b" evidence="3">
    <location>
        <begin position="191"/>
        <end position="253"/>
    </location>
</feature>
<dbReference type="Gene3D" id="2.30.30.40">
    <property type="entry name" value="SH3 Domains"/>
    <property type="match status" value="1"/>
</dbReference>
<evidence type="ECO:0000313" key="5">
    <source>
        <dbReference type="Proteomes" id="UP000267469"/>
    </source>
</evidence>